<sequence length="173" mass="18784">MTLYRALVALGLGVMSASSVVAIQIPGTRVSYFAAIDTVNRDNRGLIKVFEVNDTGGQTLMEFVCDLGVMRASFRGKNVLLSESSREVGLFPLVVYQVDEQQLKSLRTAGLKDGDGQISLQGLAFENNAVVVAAFKNAASRVRLTVSRLGMTELTFVFDTRGFQQALTKIKPC</sequence>
<protein>
    <submittedName>
        <fullName evidence="2">Uncharacterized protein</fullName>
    </submittedName>
</protein>
<name>A0ABV8XNF4_9DEIO</name>
<feature type="chain" id="PRO_5045337816" evidence="1">
    <location>
        <begin position="23"/>
        <end position="173"/>
    </location>
</feature>
<feature type="signal peptide" evidence="1">
    <location>
        <begin position="1"/>
        <end position="22"/>
    </location>
</feature>
<gene>
    <name evidence="2" type="ORF">ACFOZ9_12500</name>
</gene>
<organism evidence="2 3">
    <name type="scientific">Deinococcus navajonensis</name>
    <dbReference type="NCBI Taxonomy" id="309884"/>
    <lineage>
        <taxon>Bacteria</taxon>
        <taxon>Thermotogati</taxon>
        <taxon>Deinococcota</taxon>
        <taxon>Deinococci</taxon>
        <taxon>Deinococcales</taxon>
        <taxon>Deinococcaceae</taxon>
        <taxon>Deinococcus</taxon>
    </lineage>
</organism>
<reference evidence="3" key="1">
    <citation type="journal article" date="2019" name="Int. J. Syst. Evol. Microbiol.">
        <title>The Global Catalogue of Microorganisms (GCM) 10K type strain sequencing project: providing services to taxonomists for standard genome sequencing and annotation.</title>
        <authorList>
            <consortium name="The Broad Institute Genomics Platform"/>
            <consortium name="The Broad Institute Genome Sequencing Center for Infectious Disease"/>
            <person name="Wu L."/>
            <person name="Ma J."/>
        </authorList>
    </citation>
    <scope>NUCLEOTIDE SEQUENCE [LARGE SCALE GENOMIC DNA]</scope>
    <source>
        <strain evidence="3">CCUG 56029</strain>
    </source>
</reference>
<evidence type="ECO:0000256" key="1">
    <source>
        <dbReference type="SAM" id="SignalP"/>
    </source>
</evidence>
<dbReference type="RefSeq" id="WP_380040113.1">
    <property type="nucleotide sequence ID" value="NZ_JBHSEH010000016.1"/>
</dbReference>
<keyword evidence="1" id="KW-0732">Signal</keyword>
<evidence type="ECO:0000313" key="2">
    <source>
        <dbReference type="EMBL" id="MFC4427030.1"/>
    </source>
</evidence>
<keyword evidence="3" id="KW-1185">Reference proteome</keyword>
<accession>A0ABV8XNF4</accession>
<dbReference type="EMBL" id="JBHSEH010000016">
    <property type="protein sequence ID" value="MFC4427030.1"/>
    <property type="molecule type" value="Genomic_DNA"/>
</dbReference>
<proteinExistence type="predicted"/>
<dbReference type="Proteomes" id="UP001595998">
    <property type="component" value="Unassembled WGS sequence"/>
</dbReference>
<comment type="caution">
    <text evidence="2">The sequence shown here is derived from an EMBL/GenBank/DDBJ whole genome shotgun (WGS) entry which is preliminary data.</text>
</comment>
<evidence type="ECO:0000313" key="3">
    <source>
        <dbReference type="Proteomes" id="UP001595998"/>
    </source>
</evidence>